<keyword evidence="4" id="KW-1185">Reference proteome</keyword>
<proteinExistence type="predicted"/>
<evidence type="ECO:0000259" key="1">
    <source>
        <dbReference type="Pfam" id="PF18739"/>
    </source>
</evidence>
<evidence type="ECO:0000313" key="4">
    <source>
        <dbReference type="Proteomes" id="UP001596203"/>
    </source>
</evidence>
<dbReference type="RefSeq" id="WP_377430664.1">
    <property type="nucleotide sequence ID" value="NZ_JBHSPR010000053.1"/>
</dbReference>
<gene>
    <name evidence="3" type="ORF">ACFP2T_37685</name>
</gene>
<dbReference type="Proteomes" id="UP001596203">
    <property type="component" value="Unassembled WGS sequence"/>
</dbReference>
<protein>
    <submittedName>
        <fullName evidence="3">HEPN domain-containing protein</fullName>
    </submittedName>
</protein>
<evidence type="ECO:0000313" key="3">
    <source>
        <dbReference type="EMBL" id="MFC6021882.1"/>
    </source>
</evidence>
<dbReference type="InterPro" id="IPR041229">
    <property type="entry name" value="HEPN_Apea"/>
</dbReference>
<dbReference type="EMBL" id="JBHSPR010000053">
    <property type="protein sequence ID" value="MFC6021882.1"/>
    <property type="molecule type" value="Genomic_DNA"/>
</dbReference>
<organism evidence="3 4">
    <name type="scientific">Plantactinospora solaniradicis</name>
    <dbReference type="NCBI Taxonomy" id="1723736"/>
    <lineage>
        <taxon>Bacteria</taxon>
        <taxon>Bacillati</taxon>
        <taxon>Actinomycetota</taxon>
        <taxon>Actinomycetes</taxon>
        <taxon>Micromonosporales</taxon>
        <taxon>Micromonosporaceae</taxon>
        <taxon>Plantactinospora</taxon>
    </lineage>
</organism>
<dbReference type="InterPro" id="IPR041223">
    <property type="entry name" value="ApeA_NTD"/>
</dbReference>
<evidence type="ECO:0000259" key="2">
    <source>
        <dbReference type="Pfam" id="PF18862"/>
    </source>
</evidence>
<dbReference type="Pfam" id="PF18862">
    <property type="entry name" value="ApeA_NTD1"/>
    <property type="match status" value="1"/>
</dbReference>
<name>A0ABW1KL66_9ACTN</name>
<reference evidence="4" key="1">
    <citation type="journal article" date="2019" name="Int. J. Syst. Evol. Microbiol.">
        <title>The Global Catalogue of Microorganisms (GCM) 10K type strain sequencing project: providing services to taxonomists for standard genome sequencing and annotation.</title>
        <authorList>
            <consortium name="The Broad Institute Genomics Platform"/>
            <consortium name="The Broad Institute Genome Sequencing Center for Infectious Disease"/>
            <person name="Wu L."/>
            <person name="Ma J."/>
        </authorList>
    </citation>
    <scope>NUCLEOTIDE SEQUENCE [LARGE SCALE GENOMIC DNA]</scope>
    <source>
        <strain evidence="4">ZS-35-S2</strain>
    </source>
</reference>
<feature type="domain" description="Apea-like HEPN" evidence="1">
    <location>
        <begin position="311"/>
        <end position="439"/>
    </location>
</feature>
<feature type="domain" description="ApeA N-terminal" evidence="2">
    <location>
        <begin position="7"/>
        <end position="280"/>
    </location>
</feature>
<dbReference type="Pfam" id="PF18739">
    <property type="entry name" value="HEPN_Apea"/>
    <property type="match status" value="1"/>
</dbReference>
<accession>A0ABW1KL66</accession>
<sequence length="476" mass="54271">MRKIDELGLFWLHGHPEDRLSGRLRLDPTGGIDLALVGAFGHAQDLNGEPAERILGWLGTDRVTLDQAFLTFNSRPSSGVSETRYRVNRLFIGHQFEAGELAFKTVRVAISDLDSWVETSGITYHWNHESDRPDVSRLKYEMNFVPPQTETHLFSRGRLSIAYSWKEDGDPIHGIAFKQWPIIKIEYDELQPFRVIQKDVGRIQSLVTLCIDERTTVDALVLNRPDVRTRFLSGDDAGEQAIEFLAPLLRYIDPAERKPRHRFEMLVGYKELGGIAAIARWLDASERFQRPLDSFMSTKHAGQMFTENRFLNVTFAAEAFHEVTQGSPYMEDAEFQALLETYLANTPAMHHDWLLGKVQYGNEPPLRKRLHQLATRSAAATRPIIGEKGRWAFIISRVRNELTHLGSGSRSFDSRHLLSLTESVFAVVRICMLLESGVSIETLTKKADSASRGWYQDRLGRTLQKIWANTRRSPQP</sequence>
<comment type="caution">
    <text evidence="3">The sequence shown here is derived from an EMBL/GenBank/DDBJ whole genome shotgun (WGS) entry which is preliminary data.</text>
</comment>